<dbReference type="EnsemblMetazoa" id="SSS_4723s_mrna">
    <property type="protein sequence ID" value="KAF7494028.1"/>
    <property type="gene ID" value="SSS_4723"/>
</dbReference>
<proteinExistence type="predicted"/>
<reference evidence="3" key="3">
    <citation type="submission" date="2022-06" db="UniProtKB">
        <authorList>
            <consortium name="EnsemblMetazoa"/>
        </authorList>
    </citation>
    <scope>IDENTIFICATION</scope>
</reference>
<keyword evidence="1" id="KW-1133">Transmembrane helix</keyword>
<dbReference type="EMBL" id="WVUK01000054">
    <property type="protein sequence ID" value="KAF7494028.1"/>
    <property type="molecule type" value="Genomic_DNA"/>
</dbReference>
<evidence type="ECO:0000256" key="1">
    <source>
        <dbReference type="SAM" id="Phobius"/>
    </source>
</evidence>
<reference evidence="4" key="1">
    <citation type="journal article" date="2020" name="PLoS Negl. Trop. Dis.">
        <title>High-quality nuclear genome for Sarcoptes scabiei-A critical resource for a neglected parasite.</title>
        <authorList>
            <person name="Korhonen P.K."/>
            <person name="Gasser R.B."/>
            <person name="Ma G."/>
            <person name="Wang T."/>
            <person name="Stroehlein A.J."/>
            <person name="Young N.D."/>
            <person name="Ang C.S."/>
            <person name="Fernando D.D."/>
            <person name="Lu H.C."/>
            <person name="Taylor S."/>
            <person name="Reynolds S.L."/>
            <person name="Mofiz E."/>
            <person name="Najaraj S.H."/>
            <person name="Gowda H."/>
            <person name="Madugundu A."/>
            <person name="Renuse S."/>
            <person name="Holt D."/>
            <person name="Pandey A."/>
            <person name="Papenfuss A.T."/>
            <person name="Fischer K."/>
        </authorList>
    </citation>
    <scope>NUCLEOTIDE SEQUENCE [LARGE SCALE GENOMIC DNA]</scope>
</reference>
<feature type="transmembrane region" description="Helical" evidence="1">
    <location>
        <begin position="6"/>
        <end position="25"/>
    </location>
</feature>
<organism evidence="2">
    <name type="scientific">Sarcoptes scabiei</name>
    <name type="common">Itch mite</name>
    <name type="synonym">Acarus scabiei</name>
    <dbReference type="NCBI Taxonomy" id="52283"/>
    <lineage>
        <taxon>Eukaryota</taxon>
        <taxon>Metazoa</taxon>
        <taxon>Ecdysozoa</taxon>
        <taxon>Arthropoda</taxon>
        <taxon>Chelicerata</taxon>
        <taxon>Arachnida</taxon>
        <taxon>Acari</taxon>
        <taxon>Acariformes</taxon>
        <taxon>Sarcoptiformes</taxon>
        <taxon>Astigmata</taxon>
        <taxon>Psoroptidia</taxon>
        <taxon>Sarcoptoidea</taxon>
        <taxon>Sarcoptidae</taxon>
        <taxon>Sarcoptinae</taxon>
        <taxon>Sarcoptes</taxon>
    </lineage>
</organism>
<protein>
    <submittedName>
        <fullName evidence="2 3">Uncharacterized protein</fullName>
    </submittedName>
</protein>
<evidence type="ECO:0000313" key="3">
    <source>
        <dbReference type="EnsemblMetazoa" id="KAF7494028.1"/>
    </source>
</evidence>
<keyword evidence="1" id="KW-0472">Membrane</keyword>
<name>A0A834RCM1_SARSC</name>
<keyword evidence="1" id="KW-0812">Transmembrane</keyword>
<dbReference type="Proteomes" id="UP000070412">
    <property type="component" value="Unassembled WGS sequence"/>
</dbReference>
<evidence type="ECO:0000313" key="4">
    <source>
        <dbReference type="Proteomes" id="UP000070412"/>
    </source>
</evidence>
<reference evidence="2" key="2">
    <citation type="submission" date="2020-01" db="EMBL/GenBank/DDBJ databases">
        <authorList>
            <person name="Korhonen P.K.K."/>
            <person name="Guangxu M.G."/>
            <person name="Wang T.W."/>
            <person name="Stroehlein A.J.S."/>
            <person name="Young N.D."/>
            <person name="Ang C.-S.A."/>
            <person name="Fernando D.W.F."/>
            <person name="Lu H.L."/>
            <person name="Taylor S.T."/>
            <person name="Ehtesham M.E.M."/>
            <person name="Najaraj S.H.N."/>
            <person name="Harsha G.H.G."/>
            <person name="Madugundu A.M."/>
            <person name="Renuse S.R."/>
            <person name="Holt D.H."/>
            <person name="Pandey A.P."/>
            <person name="Papenfuss A.P."/>
            <person name="Gasser R.B.G."/>
            <person name="Fischer K.F."/>
        </authorList>
    </citation>
    <scope>NUCLEOTIDE SEQUENCE</scope>
    <source>
        <strain evidence="2">SSS_KF_BRIS2020</strain>
    </source>
</reference>
<keyword evidence="4" id="KW-1185">Reference proteome</keyword>
<dbReference type="AlphaFoldDB" id="A0A834RCM1"/>
<accession>A0A834RCM1</accession>
<gene>
    <name evidence="2" type="ORF">SSS_4723</name>
</gene>
<dbReference type="OrthoDB" id="10594100at2759"/>
<evidence type="ECO:0000313" key="2">
    <source>
        <dbReference type="EMBL" id="KAF7494028.1"/>
    </source>
</evidence>
<sequence length="184" mass="21213">MKSNLVLSIWMMVMVIITLTTSILGEQSGSKHPQTFELIGECRWNSDCGSMGYCNHGKCYYSQCHRTLDCLSFGLYFKCSNGRCLKNCAHLGQCIQGFCKFTGFCDNNLDCLPMGFYSECFQFRCRRSSKRICWDDRDCSRTIQHPNKCIHYQCQYKSPHSNVMRGVFFAGKQNTKQSIFTLIN</sequence>